<reference evidence="3" key="1">
    <citation type="journal article" date="2017" name="Nat. Ecol. Evol.">
        <title>Genome expansion and lineage-specific genetic innovations in the forest pathogenic fungi Armillaria.</title>
        <authorList>
            <person name="Sipos G."/>
            <person name="Prasanna A.N."/>
            <person name="Walter M.C."/>
            <person name="O'Connor E."/>
            <person name="Balint B."/>
            <person name="Krizsan K."/>
            <person name="Kiss B."/>
            <person name="Hess J."/>
            <person name="Varga T."/>
            <person name="Slot J."/>
            <person name="Riley R."/>
            <person name="Boka B."/>
            <person name="Rigling D."/>
            <person name="Barry K."/>
            <person name="Lee J."/>
            <person name="Mihaltcheva S."/>
            <person name="LaButti K."/>
            <person name="Lipzen A."/>
            <person name="Waldron R."/>
            <person name="Moloney N.M."/>
            <person name="Sperisen C."/>
            <person name="Kredics L."/>
            <person name="Vagvoelgyi C."/>
            <person name="Patrignani A."/>
            <person name="Fitzpatrick D."/>
            <person name="Nagy I."/>
            <person name="Doyle S."/>
            <person name="Anderson J.B."/>
            <person name="Grigoriev I.V."/>
            <person name="Gueldener U."/>
            <person name="Muensterkoetter M."/>
            <person name="Nagy L.G."/>
        </authorList>
    </citation>
    <scope>NUCLEOTIDE SEQUENCE [LARGE SCALE GENOMIC DNA]</scope>
    <source>
        <strain evidence="3">Ar21-2</strain>
    </source>
</reference>
<dbReference type="Proteomes" id="UP000217790">
    <property type="component" value="Unassembled WGS sequence"/>
</dbReference>
<sequence length="170" mass="18618">MSPVDIPSSRASTPSSESSFSSSMSSSSGLYVPIHKRVASRNSSTSRATTPESANGLHSISRLPIYNITELLNIGHHSYLADISCDAKTMLHDRFPEIVKGLDWKPPRHGHEKKAGGKPNPRRQPGRPKSERSNRRKGNKVVEELSWRGRTPVVRTTGLAVPMTPTVQVA</sequence>
<evidence type="ECO:0000256" key="1">
    <source>
        <dbReference type="SAM" id="MobiDB-lite"/>
    </source>
</evidence>
<dbReference type="AlphaFoldDB" id="A0A2H3D3M0"/>
<dbReference type="EMBL" id="KZ293667">
    <property type="protein sequence ID" value="PBK89859.1"/>
    <property type="molecule type" value="Genomic_DNA"/>
</dbReference>
<dbReference type="OrthoDB" id="2975120at2759"/>
<gene>
    <name evidence="2" type="ORF">ARMGADRAFT_1083314</name>
</gene>
<feature type="region of interest" description="Disordered" evidence="1">
    <location>
        <begin position="1"/>
        <end position="28"/>
    </location>
</feature>
<evidence type="ECO:0000313" key="3">
    <source>
        <dbReference type="Proteomes" id="UP000217790"/>
    </source>
</evidence>
<feature type="region of interest" description="Disordered" evidence="1">
    <location>
        <begin position="101"/>
        <end position="146"/>
    </location>
</feature>
<dbReference type="InParanoid" id="A0A2H3D3M0"/>
<protein>
    <submittedName>
        <fullName evidence="2">Uncharacterized protein</fullName>
    </submittedName>
</protein>
<organism evidence="2 3">
    <name type="scientific">Armillaria gallica</name>
    <name type="common">Bulbous honey fungus</name>
    <name type="synonym">Armillaria bulbosa</name>
    <dbReference type="NCBI Taxonomy" id="47427"/>
    <lineage>
        <taxon>Eukaryota</taxon>
        <taxon>Fungi</taxon>
        <taxon>Dikarya</taxon>
        <taxon>Basidiomycota</taxon>
        <taxon>Agaricomycotina</taxon>
        <taxon>Agaricomycetes</taxon>
        <taxon>Agaricomycetidae</taxon>
        <taxon>Agaricales</taxon>
        <taxon>Marasmiineae</taxon>
        <taxon>Physalacriaceae</taxon>
        <taxon>Armillaria</taxon>
    </lineage>
</organism>
<accession>A0A2H3D3M0</accession>
<feature type="compositionally biased region" description="Low complexity" evidence="1">
    <location>
        <begin position="8"/>
        <end position="28"/>
    </location>
</feature>
<keyword evidence="3" id="KW-1185">Reference proteome</keyword>
<evidence type="ECO:0000313" key="2">
    <source>
        <dbReference type="EMBL" id="PBK89859.1"/>
    </source>
</evidence>
<proteinExistence type="predicted"/>
<name>A0A2H3D3M0_ARMGA</name>
<dbReference type="OMA" id="LNIGHHS"/>